<dbReference type="RefSeq" id="WP_041060852.1">
    <property type="nucleotide sequence ID" value="NZ_JXRR01000021.1"/>
</dbReference>
<dbReference type="Proteomes" id="UP000031972">
    <property type="component" value="Unassembled WGS sequence"/>
</dbReference>
<reference evidence="2 3" key="1">
    <citation type="submission" date="2015-01" db="EMBL/GenBank/DDBJ databases">
        <title>Jeotgalibacillus campisalis genome sequencing.</title>
        <authorList>
            <person name="Goh K.M."/>
            <person name="Chan K.-G."/>
            <person name="Yaakop A.S."/>
            <person name="Ee R."/>
            <person name="Gan H.M."/>
            <person name="Chan C.S."/>
        </authorList>
    </citation>
    <scope>NUCLEOTIDE SEQUENCE [LARGE SCALE GENOMIC DNA]</scope>
    <source>
        <strain evidence="2 3">SF-57</strain>
    </source>
</reference>
<proteinExistence type="predicted"/>
<sequence length="122" mass="14289">MRYNRNEAFRFAFKEPLHARFSIYEVNGKEVETTEGEIQLMDLSPSGAKTYTELNIPYTANNSVKITIHFQLNESTYNFKGKIVWKKVWSDGFMYGVSFLVNEDMQQEIVKQLKIHVKSLKN</sequence>
<accession>A0A0C2R095</accession>
<evidence type="ECO:0000259" key="1">
    <source>
        <dbReference type="Pfam" id="PF07238"/>
    </source>
</evidence>
<dbReference type="SUPFAM" id="SSF141371">
    <property type="entry name" value="PilZ domain-like"/>
    <property type="match status" value="1"/>
</dbReference>
<dbReference type="InterPro" id="IPR009875">
    <property type="entry name" value="PilZ_domain"/>
</dbReference>
<evidence type="ECO:0000313" key="2">
    <source>
        <dbReference type="EMBL" id="KIL43750.1"/>
    </source>
</evidence>
<dbReference type="AlphaFoldDB" id="A0A0C2R095"/>
<feature type="domain" description="PilZ" evidence="1">
    <location>
        <begin position="7"/>
        <end position="108"/>
    </location>
</feature>
<dbReference type="EMBL" id="JXRR01000021">
    <property type="protein sequence ID" value="KIL43750.1"/>
    <property type="molecule type" value="Genomic_DNA"/>
</dbReference>
<name>A0A0C2R095_9BACL</name>
<organism evidence="2 3">
    <name type="scientific">Jeotgalibacillus campisalis</name>
    <dbReference type="NCBI Taxonomy" id="220754"/>
    <lineage>
        <taxon>Bacteria</taxon>
        <taxon>Bacillati</taxon>
        <taxon>Bacillota</taxon>
        <taxon>Bacilli</taxon>
        <taxon>Bacillales</taxon>
        <taxon>Caryophanaceae</taxon>
        <taxon>Jeotgalibacillus</taxon>
    </lineage>
</organism>
<dbReference type="Pfam" id="PF07238">
    <property type="entry name" value="PilZ"/>
    <property type="match status" value="1"/>
</dbReference>
<dbReference type="GO" id="GO:0035438">
    <property type="term" value="F:cyclic-di-GMP binding"/>
    <property type="evidence" value="ECO:0007669"/>
    <property type="project" value="InterPro"/>
</dbReference>
<evidence type="ECO:0000313" key="3">
    <source>
        <dbReference type="Proteomes" id="UP000031972"/>
    </source>
</evidence>
<dbReference type="Gene3D" id="2.40.10.220">
    <property type="entry name" value="predicted glycosyltransferase like domains"/>
    <property type="match status" value="1"/>
</dbReference>
<dbReference type="OrthoDB" id="2354159at2"/>
<gene>
    <name evidence="2" type="ORF">KR50_32700</name>
</gene>
<comment type="caution">
    <text evidence="2">The sequence shown here is derived from an EMBL/GenBank/DDBJ whole genome shotgun (WGS) entry which is preliminary data.</text>
</comment>
<keyword evidence="3" id="KW-1185">Reference proteome</keyword>
<protein>
    <recommendedName>
        <fullName evidence="1">PilZ domain-containing protein</fullName>
    </recommendedName>
</protein>
<dbReference type="PATRIC" id="fig|220754.4.peg.3283"/>